<evidence type="ECO:0000313" key="2">
    <source>
        <dbReference type="EMBL" id="BDS08517.1"/>
    </source>
</evidence>
<dbReference type="AlphaFoldDB" id="A0AAT9FRA4"/>
<sequence>MKLGKRNLTKTSAVLYCLCFAPLCAEPTAEKKAQNEPSAARKPLVTVKHTSLYKNSHILSNRGEHCIVPKNSILFLPDKLKTRVVEKPSGKFVLWPFFKLRNQQWIWTYEVTLDQAKGIKPLPKGTLEQFSKLNRVVVALYRGHPVSVIPPKSKKVVSATTEAE</sequence>
<dbReference type="KEGG" id="osu:NT6N_35570"/>
<feature type="signal peptide" evidence="1">
    <location>
        <begin position="1"/>
        <end position="25"/>
    </location>
</feature>
<evidence type="ECO:0008006" key="3">
    <source>
        <dbReference type="Google" id="ProtNLM"/>
    </source>
</evidence>
<accession>A0AAT9FRA4</accession>
<dbReference type="EMBL" id="AP026866">
    <property type="protein sequence ID" value="BDS08517.1"/>
    <property type="molecule type" value="Genomic_DNA"/>
</dbReference>
<name>A0AAT9FRA4_9BACT</name>
<gene>
    <name evidence="2" type="ORF">NT6N_35570</name>
</gene>
<reference evidence="2" key="1">
    <citation type="submission" date="2024-07" db="EMBL/GenBank/DDBJ databases">
        <title>Complete genome sequence of Verrucomicrobiaceae bacterium NT6N.</title>
        <authorList>
            <person name="Huang C."/>
            <person name="Takami H."/>
            <person name="Hamasaki K."/>
        </authorList>
    </citation>
    <scope>NUCLEOTIDE SEQUENCE</scope>
    <source>
        <strain evidence="2">NT6N</strain>
    </source>
</reference>
<evidence type="ECO:0000256" key="1">
    <source>
        <dbReference type="SAM" id="SignalP"/>
    </source>
</evidence>
<keyword evidence="1" id="KW-0732">Signal</keyword>
<proteinExistence type="predicted"/>
<feature type="chain" id="PRO_5043703416" description="Lipoprotein" evidence="1">
    <location>
        <begin position="26"/>
        <end position="164"/>
    </location>
</feature>
<organism evidence="2">
    <name type="scientific">Oceaniferula spumae</name>
    <dbReference type="NCBI Taxonomy" id="2979115"/>
    <lineage>
        <taxon>Bacteria</taxon>
        <taxon>Pseudomonadati</taxon>
        <taxon>Verrucomicrobiota</taxon>
        <taxon>Verrucomicrobiia</taxon>
        <taxon>Verrucomicrobiales</taxon>
        <taxon>Verrucomicrobiaceae</taxon>
        <taxon>Oceaniferula</taxon>
    </lineage>
</organism>
<protein>
    <recommendedName>
        <fullName evidence="3">Lipoprotein</fullName>
    </recommendedName>
</protein>